<name>A0A132BVH6_9RHOB</name>
<keyword evidence="2" id="KW-1185">Reference proteome</keyword>
<accession>A0A132BVH6</accession>
<dbReference type="RefSeq" id="WP_068245190.1">
    <property type="nucleotide sequence ID" value="NZ_LPUY01000077.1"/>
</dbReference>
<gene>
    <name evidence="1" type="ORF">TRIHO_29360</name>
</gene>
<dbReference type="EMBL" id="LPUY01000077">
    <property type="protein sequence ID" value="KUP92294.1"/>
    <property type="molecule type" value="Genomic_DNA"/>
</dbReference>
<protein>
    <recommendedName>
        <fullName evidence="3">Lipoprotein</fullName>
    </recommendedName>
</protein>
<sequence length="216" mass="23106">MTFARLAIGFGLGLSVMACGSVDLPTRNAQLEPLVNVIPVIGTFPAPAVTVTGVDVVVPRSLQVFEADRFLPAGDIVWREDPDGDRHEQVRAIVADGMTRGVAGLSGPVDARLQVQVARFHALTDKARSTTGGVHSVSFDMQLVEAATGLPLTDMRRVDADLKGLGGQAAVRAMARGQTQKARITDHLAQVIRQVLLNPDAYRAARLDQLETFDDS</sequence>
<evidence type="ECO:0000313" key="1">
    <source>
        <dbReference type="EMBL" id="KUP92294.1"/>
    </source>
</evidence>
<comment type="caution">
    <text evidence="1">The sequence shown here is derived from an EMBL/GenBank/DDBJ whole genome shotgun (WGS) entry which is preliminary data.</text>
</comment>
<dbReference type="SUPFAM" id="SSF159594">
    <property type="entry name" value="XCC0632-like"/>
    <property type="match status" value="1"/>
</dbReference>
<evidence type="ECO:0008006" key="3">
    <source>
        <dbReference type="Google" id="ProtNLM"/>
    </source>
</evidence>
<reference evidence="1 2" key="1">
    <citation type="submission" date="2015-12" db="EMBL/GenBank/DDBJ databases">
        <title>Genome sequence of the marine Rhodobacteraceae strain O3.65, Candidatus Tritonibacter horizontis.</title>
        <authorList>
            <person name="Poehlein A."/>
            <person name="Giebel H.A."/>
            <person name="Voget S."/>
            <person name="Brinkhoff T."/>
        </authorList>
    </citation>
    <scope>NUCLEOTIDE SEQUENCE [LARGE SCALE GENOMIC DNA]</scope>
    <source>
        <strain evidence="1 2">O3.65</strain>
    </source>
</reference>
<dbReference type="PROSITE" id="PS51257">
    <property type="entry name" value="PROKAR_LIPOPROTEIN"/>
    <property type="match status" value="1"/>
</dbReference>
<dbReference type="OrthoDB" id="7836640at2"/>
<evidence type="ECO:0000313" key="2">
    <source>
        <dbReference type="Proteomes" id="UP000068382"/>
    </source>
</evidence>
<dbReference type="Pfam" id="PF20569">
    <property type="entry name" value="DUF6778"/>
    <property type="match status" value="1"/>
</dbReference>
<proteinExistence type="predicted"/>
<dbReference type="AlphaFoldDB" id="A0A132BVH6"/>
<dbReference type="Proteomes" id="UP000068382">
    <property type="component" value="Unassembled WGS sequence"/>
</dbReference>
<organism evidence="1 2">
    <name type="scientific">Tritonibacter horizontis</name>
    <dbReference type="NCBI Taxonomy" id="1768241"/>
    <lineage>
        <taxon>Bacteria</taxon>
        <taxon>Pseudomonadati</taxon>
        <taxon>Pseudomonadota</taxon>
        <taxon>Alphaproteobacteria</taxon>
        <taxon>Rhodobacterales</taxon>
        <taxon>Paracoccaceae</taxon>
        <taxon>Tritonibacter</taxon>
    </lineage>
</organism>
<dbReference type="InterPro" id="IPR046705">
    <property type="entry name" value="DUF6778"/>
</dbReference>